<protein>
    <submittedName>
        <fullName evidence="1">Uncharacterized protein</fullName>
    </submittedName>
</protein>
<name>G9XP13_DESHA</name>
<sequence>MQNVKVNPESIACAFCLLCQSYILKYYIKLGDITKVFCMI</sequence>
<dbReference type="Proteomes" id="UP000004416">
    <property type="component" value="Unassembled WGS sequence"/>
</dbReference>
<proteinExistence type="predicted"/>
<gene>
    <name evidence="1" type="ORF">HMPREF0322_02708</name>
</gene>
<dbReference type="AlphaFoldDB" id="G9XP13"/>
<evidence type="ECO:0000313" key="2">
    <source>
        <dbReference type="Proteomes" id="UP000004416"/>
    </source>
</evidence>
<accession>G9XP13</accession>
<reference evidence="1 2" key="1">
    <citation type="submission" date="2011-08" db="EMBL/GenBank/DDBJ databases">
        <authorList>
            <person name="Weinstock G."/>
            <person name="Sodergren E."/>
            <person name="Clifton S."/>
            <person name="Fulton L."/>
            <person name="Fulton B."/>
            <person name="Courtney L."/>
            <person name="Fronick C."/>
            <person name="Harrison M."/>
            <person name="Strong C."/>
            <person name="Farmer C."/>
            <person name="Delahaunty K."/>
            <person name="Markovic C."/>
            <person name="Hall O."/>
            <person name="Minx P."/>
            <person name="Tomlinson C."/>
            <person name="Mitreva M."/>
            <person name="Hou S."/>
            <person name="Chen J."/>
            <person name="Wollam A."/>
            <person name="Pepin K.H."/>
            <person name="Johnson M."/>
            <person name="Bhonagiri V."/>
            <person name="Zhang X."/>
            <person name="Suruliraj S."/>
            <person name="Warren W."/>
            <person name="Chinwalla A."/>
            <person name="Mardis E.R."/>
            <person name="Wilson R.K."/>
        </authorList>
    </citation>
    <scope>NUCLEOTIDE SEQUENCE [LARGE SCALE GENOMIC DNA]</scope>
    <source>
        <strain evidence="1 2">DP7</strain>
    </source>
</reference>
<dbReference type="EMBL" id="AFZX01000069">
    <property type="protein sequence ID" value="EHL06659.1"/>
    <property type="molecule type" value="Genomic_DNA"/>
</dbReference>
<dbReference type="PATRIC" id="fig|537010.4.peg.2538"/>
<comment type="caution">
    <text evidence="1">The sequence shown here is derived from an EMBL/GenBank/DDBJ whole genome shotgun (WGS) entry which is preliminary data.</text>
</comment>
<organism evidence="1 2">
    <name type="scientific">Desulfitobacterium hafniense DP7</name>
    <dbReference type="NCBI Taxonomy" id="537010"/>
    <lineage>
        <taxon>Bacteria</taxon>
        <taxon>Bacillati</taxon>
        <taxon>Bacillota</taxon>
        <taxon>Clostridia</taxon>
        <taxon>Eubacteriales</taxon>
        <taxon>Desulfitobacteriaceae</taxon>
        <taxon>Desulfitobacterium</taxon>
    </lineage>
</organism>
<dbReference type="HOGENOM" id="CLU_3288469_0_0_9"/>
<evidence type="ECO:0000313" key="1">
    <source>
        <dbReference type="EMBL" id="EHL06659.1"/>
    </source>
</evidence>